<comment type="caution">
    <text evidence="1">The sequence shown here is derived from an EMBL/GenBank/DDBJ whole genome shotgun (WGS) entry which is preliminary data.</text>
</comment>
<dbReference type="RefSeq" id="WP_110006028.1">
    <property type="nucleotide sequence ID" value="NZ_QGTX01000001.1"/>
</dbReference>
<dbReference type="AlphaFoldDB" id="A0A317QKY9"/>
<gene>
    <name evidence="1" type="ORF">JD79_02854</name>
</gene>
<proteinExistence type="predicted"/>
<organism evidence="1 2">
    <name type="scientific">Geodermatophilus normandii</name>
    <dbReference type="NCBI Taxonomy" id="1137989"/>
    <lineage>
        <taxon>Bacteria</taxon>
        <taxon>Bacillati</taxon>
        <taxon>Actinomycetota</taxon>
        <taxon>Actinomycetes</taxon>
        <taxon>Geodermatophilales</taxon>
        <taxon>Geodermatophilaceae</taxon>
        <taxon>Geodermatophilus</taxon>
    </lineage>
</organism>
<name>A0A317QKY9_9ACTN</name>
<keyword evidence="2" id="KW-1185">Reference proteome</keyword>
<reference evidence="2" key="1">
    <citation type="submission" date="2018-05" db="EMBL/GenBank/DDBJ databases">
        <authorList>
            <person name="Klenk H.-P."/>
            <person name="Huntemann M."/>
            <person name="Clum A."/>
            <person name="Pillay M."/>
            <person name="Palaniappan K."/>
            <person name="Varghese N."/>
            <person name="Mikhailova N."/>
            <person name="Stamatis D."/>
            <person name="Reddy T."/>
            <person name="Daum C."/>
            <person name="Shapiro N."/>
            <person name="Ivanova N."/>
            <person name="Kyrpides N."/>
            <person name="Woyke T."/>
        </authorList>
    </citation>
    <scope>NUCLEOTIDE SEQUENCE [LARGE SCALE GENOMIC DNA]</scope>
    <source>
        <strain evidence="2">DSM 45417</strain>
    </source>
</reference>
<evidence type="ECO:0000313" key="2">
    <source>
        <dbReference type="Proteomes" id="UP000246661"/>
    </source>
</evidence>
<evidence type="ECO:0000313" key="1">
    <source>
        <dbReference type="EMBL" id="PWW23679.1"/>
    </source>
</evidence>
<sequence length="75" mass="7458">MTGPDPARARPWARAAGLTGTAADVLLLASGAVQAGRRRVLRVARADRPDDLVGSVGTALTVPAVSPTGGPAGWG</sequence>
<dbReference type="Proteomes" id="UP000246661">
    <property type="component" value="Unassembled WGS sequence"/>
</dbReference>
<protein>
    <submittedName>
        <fullName evidence="1">Uncharacterized protein</fullName>
    </submittedName>
</protein>
<dbReference type="EMBL" id="QGTX01000001">
    <property type="protein sequence ID" value="PWW23679.1"/>
    <property type="molecule type" value="Genomic_DNA"/>
</dbReference>
<accession>A0A317QKY9</accession>